<proteinExistence type="predicted"/>
<protein>
    <submittedName>
        <fullName evidence="2">Extracellular solute-binding protein, family 3</fullName>
    </submittedName>
</protein>
<evidence type="ECO:0000313" key="2">
    <source>
        <dbReference type="EMBL" id="SDB82692.1"/>
    </source>
</evidence>
<dbReference type="PROSITE" id="PS51257">
    <property type="entry name" value="PROKAR_LIPOPROTEIN"/>
    <property type="match status" value="1"/>
</dbReference>
<dbReference type="Gene3D" id="3.40.190.10">
    <property type="entry name" value="Periplasmic binding protein-like II"/>
    <property type="match status" value="1"/>
</dbReference>
<evidence type="ECO:0000313" key="3">
    <source>
        <dbReference type="Proteomes" id="UP000183203"/>
    </source>
</evidence>
<dbReference type="AlphaFoldDB" id="A0A1G6GKY3"/>
<gene>
    <name evidence="2" type="ORF">SAMN05216418_0390</name>
</gene>
<evidence type="ECO:0000259" key="1">
    <source>
        <dbReference type="Pfam" id="PF00497"/>
    </source>
</evidence>
<dbReference type="SUPFAM" id="SSF53850">
    <property type="entry name" value="Periplasmic binding protein-like II"/>
    <property type="match status" value="1"/>
</dbReference>
<feature type="domain" description="Solute-binding protein family 3/N-terminal" evidence="1">
    <location>
        <begin position="56"/>
        <end position="109"/>
    </location>
</feature>
<organism evidence="2 3">
    <name type="scientific">Microbacterium enclense</name>
    <dbReference type="NCBI Taxonomy" id="993073"/>
    <lineage>
        <taxon>Bacteria</taxon>
        <taxon>Bacillati</taxon>
        <taxon>Actinomycetota</taxon>
        <taxon>Actinomycetes</taxon>
        <taxon>Micrococcales</taxon>
        <taxon>Microbacteriaceae</taxon>
        <taxon>Microbacterium</taxon>
    </lineage>
</organism>
<dbReference type="Proteomes" id="UP000183203">
    <property type="component" value="Unassembled WGS sequence"/>
</dbReference>
<dbReference type="InterPro" id="IPR001638">
    <property type="entry name" value="Solute-binding_3/MltF_N"/>
</dbReference>
<dbReference type="RefSeq" id="WP_228375843.1">
    <property type="nucleotide sequence ID" value="NZ_FMYG01000001.1"/>
</dbReference>
<dbReference type="Pfam" id="PF00497">
    <property type="entry name" value="SBP_bac_3"/>
    <property type="match status" value="1"/>
</dbReference>
<name>A0A1G6GKY3_9MICO</name>
<sequence length="164" mass="17125">MARSRRAATLAAALGILVLSGCGIHIPSDPDGTLEHVEGGVLRAGVSPNDGWIELGDGEPTGTEAEALTGFAESLGADVEWTIGSEESLVRGLEDGDLDVVAGGLTDKTPWTTKAGTTRPWAETTLDDGEKVKLVMLVPLGENAFLSRLESFLTEEAQRKGIAP</sequence>
<reference evidence="2 3" key="1">
    <citation type="submission" date="2016-09" db="EMBL/GenBank/DDBJ databases">
        <authorList>
            <person name="Capua I."/>
            <person name="De Benedictis P."/>
            <person name="Joannis T."/>
            <person name="Lombin L.H."/>
            <person name="Cattoli G."/>
        </authorList>
    </citation>
    <scope>NUCLEOTIDE SEQUENCE [LARGE SCALE GENOMIC DNA]</scope>
    <source>
        <strain evidence="2 3">NIO-1002</strain>
    </source>
</reference>
<dbReference type="STRING" id="993073.AS029_00785"/>
<dbReference type="EMBL" id="FMYG01000001">
    <property type="protein sequence ID" value="SDB82692.1"/>
    <property type="molecule type" value="Genomic_DNA"/>
</dbReference>
<accession>A0A1G6GKY3</accession>